<dbReference type="PRINTS" id="PR00507">
    <property type="entry name" value="N12N6MTFRASE"/>
</dbReference>
<reference evidence="5 6" key="1">
    <citation type="submission" date="2015-11" db="EMBL/GenBank/DDBJ databases">
        <title>A Two-component Flavoprotein Monooxygenase System MeaXY Responsible for para-Hydroxylation of 2-Methyl-6-ethylaniline and 2,6-Diethylaniline in Sphingobium baderi DE-13.</title>
        <authorList>
            <person name="Cheng M."/>
            <person name="Meng Q."/>
            <person name="Yang Y."/>
            <person name="Chu C."/>
            <person name="Yan X."/>
            <person name="He J."/>
            <person name="Li S."/>
        </authorList>
    </citation>
    <scope>NUCLEOTIDE SEQUENCE [LARGE SCALE GENOMIC DNA]</scope>
    <source>
        <strain evidence="5 6">DE-13</strain>
        <plasmid evidence="6">Plasmid pDE3</plasmid>
    </source>
</reference>
<keyword evidence="3" id="KW-0808">Transferase</keyword>
<dbReference type="GO" id="GO:0009007">
    <property type="term" value="F:site-specific DNA-methyltransferase (adenine-specific) activity"/>
    <property type="evidence" value="ECO:0007669"/>
    <property type="project" value="UniProtKB-EC"/>
</dbReference>
<keyword evidence="2" id="KW-0489">Methyltransferase</keyword>
<dbReference type="PANTHER" id="PTHR33841:SF1">
    <property type="entry name" value="DNA METHYLTRANSFERASE A"/>
    <property type="match status" value="1"/>
</dbReference>
<gene>
    <name evidence="5" type="ORF">ATN00_22115</name>
</gene>
<keyword evidence="6" id="KW-1185">Reference proteome</keyword>
<name>A0A0S3F668_9SPHN</name>
<dbReference type="Proteomes" id="UP000056968">
    <property type="component" value="Plasmid pDE3"/>
</dbReference>
<comment type="catalytic activity">
    <reaction evidence="4">
        <text>a 2'-deoxyadenosine in DNA + S-adenosyl-L-methionine = an N(6)-methyl-2'-deoxyadenosine in DNA + S-adenosyl-L-homocysteine + H(+)</text>
        <dbReference type="Rhea" id="RHEA:15197"/>
        <dbReference type="Rhea" id="RHEA-COMP:12418"/>
        <dbReference type="Rhea" id="RHEA-COMP:12419"/>
        <dbReference type="ChEBI" id="CHEBI:15378"/>
        <dbReference type="ChEBI" id="CHEBI:57856"/>
        <dbReference type="ChEBI" id="CHEBI:59789"/>
        <dbReference type="ChEBI" id="CHEBI:90615"/>
        <dbReference type="ChEBI" id="CHEBI:90616"/>
        <dbReference type="EC" id="2.1.1.72"/>
    </reaction>
</comment>
<dbReference type="EC" id="2.1.1.72" evidence="1"/>
<evidence type="ECO:0000256" key="3">
    <source>
        <dbReference type="ARBA" id="ARBA00022679"/>
    </source>
</evidence>
<dbReference type="Gene3D" id="3.40.50.150">
    <property type="entry name" value="Vaccinia Virus protein VP39"/>
    <property type="match status" value="1"/>
</dbReference>
<dbReference type="GO" id="GO:0032259">
    <property type="term" value="P:methylation"/>
    <property type="evidence" value="ECO:0007669"/>
    <property type="project" value="UniProtKB-KW"/>
</dbReference>
<evidence type="ECO:0000256" key="1">
    <source>
        <dbReference type="ARBA" id="ARBA00011900"/>
    </source>
</evidence>
<sequence>MTGPIPLEHSLLGPAERILDAACIRSKKPDAERRMQVLEAASARLGGYDLRSFHRTFGIDTHDYSTLDEVASKLLSAIRDTNIHPSLALSSLARERLSVHAQRTTGAHYTDFRLAGLIGRNIAVAGSPKLPLVDPASGTGILLVASVLALCNQDRRAAAKRLAEGVIAADQSSTALRGARLSLASLTGDLTVIKSMTARWHAGDSLMRSARQWRENIGAASAMVVGNPPWEKLKVHRHEEERATGSSRHYGAVHEGAISIATEQRKKEVRNYAQAVSERFGLASGEQDLFAAFTQLFLEISGPGGAISALLPAGLIRSKSTTALRKLLLDRFERIDIAVFDNSARFFGIDSRFKFLAVTGAGTAKLAGSRTAQLTLSRGLGSRGAAESGEPVSIPLSSLRRLRPDLSIPEVSSSAEWRLFARMSKAGQRWAEADDTWAPEFSREVDMTRERRLFKTKPTPGAIPLVEGRMVHQHRFGAKVYLSGTGRRAIWSSAPIGKATIKPQFWIKASDVPATARPRLSQVRAGFCDIAGQTNERSMLAAVIPAGVACGNKVPTILFPNALGEDALHLWCGMVNSIAFDWLLRRVLTTTVNYFLLQSVPLPPILPDSLPARRIVAAARRIAQADVSRGGDAAATIAAARRDIDLICLRAYGIRSDADVIRILDDFPSLDRSQPALPGEKRSTITRDFILSEISGSQQDIARQRVLAASTLGARAYVPSQVDADEPTTSQVAHGL</sequence>
<dbReference type="PANTHER" id="PTHR33841">
    <property type="entry name" value="DNA METHYLTRANSFERASE YEEA-RELATED"/>
    <property type="match status" value="1"/>
</dbReference>
<dbReference type="SUPFAM" id="SSF53335">
    <property type="entry name" value="S-adenosyl-L-methionine-dependent methyltransferases"/>
    <property type="match status" value="1"/>
</dbReference>
<dbReference type="InterPro" id="IPR029063">
    <property type="entry name" value="SAM-dependent_MTases_sf"/>
</dbReference>
<dbReference type="InterPro" id="IPR050953">
    <property type="entry name" value="N4_N6_ade-DNA_methylase"/>
</dbReference>
<proteinExistence type="predicted"/>
<dbReference type="OrthoDB" id="9806213at2"/>
<evidence type="ECO:0000256" key="4">
    <source>
        <dbReference type="ARBA" id="ARBA00047942"/>
    </source>
</evidence>
<evidence type="ECO:0000256" key="2">
    <source>
        <dbReference type="ARBA" id="ARBA00022603"/>
    </source>
</evidence>
<dbReference type="KEGG" id="sbd:ATN00_22115"/>
<dbReference type="RefSeq" id="WP_024021620.1">
    <property type="nucleotide sequence ID" value="NZ_CP013267.1"/>
</dbReference>
<dbReference type="AlphaFoldDB" id="A0A0S3F668"/>
<geneLocation type="plasmid" evidence="5 6">
    <name>pDE3</name>
</geneLocation>
<accession>A0A0S3F668</accession>
<keyword evidence="5" id="KW-0614">Plasmid</keyword>
<organism evidence="5 6">
    <name type="scientific">Sphingobium baderi</name>
    <dbReference type="NCBI Taxonomy" id="1332080"/>
    <lineage>
        <taxon>Bacteria</taxon>
        <taxon>Pseudomonadati</taxon>
        <taxon>Pseudomonadota</taxon>
        <taxon>Alphaproteobacteria</taxon>
        <taxon>Sphingomonadales</taxon>
        <taxon>Sphingomonadaceae</taxon>
        <taxon>Sphingobium</taxon>
    </lineage>
</organism>
<protein>
    <recommendedName>
        <fullName evidence="1">site-specific DNA-methyltransferase (adenine-specific)</fullName>
        <ecNumber evidence="1">2.1.1.72</ecNumber>
    </recommendedName>
</protein>
<dbReference type="EMBL" id="CP013267">
    <property type="protein sequence ID" value="ALR23194.1"/>
    <property type="molecule type" value="Genomic_DNA"/>
</dbReference>
<evidence type="ECO:0000313" key="5">
    <source>
        <dbReference type="EMBL" id="ALR23194.1"/>
    </source>
</evidence>
<evidence type="ECO:0000313" key="6">
    <source>
        <dbReference type="Proteomes" id="UP000056968"/>
    </source>
</evidence>